<feature type="compositionally biased region" description="Polar residues" evidence="1">
    <location>
        <begin position="18"/>
        <end position="35"/>
    </location>
</feature>
<organism evidence="2 3">
    <name type="scientific">Meloidogyne graminicola</name>
    <dbReference type="NCBI Taxonomy" id="189291"/>
    <lineage>
        <taxon>Eukaryota</taxon>
        <taxon>Metazoa</taxon>
        <taxon>Ecdysozoa</taxon>
        <taxon>Nematoda</taxon>
        <taxon>Chromadorea</taxon>
        <taxon>Rhabditida</taxon>
        <taxon>Tylenchina</taxon>
        <taxon>Tylenchomorpha</taxon>
        <taxon>Tylenchoidea</taxon>
        <taxon>Meloidogynidae</taxon>
        <taxon>Meloidogyninae</taxon>
        <taxon>Meloidogyne</taxon>
    </lineage>
</organism>
<dbReference type="Proteomes" id="UP000605970">
    <property type="component" value="Unassembled WGS sequence"/>
</dbReference>
<keyword evidence="3" id="KW-1185">Reference proteome</keyword>
<evidence type="ECO:0000256" key="1">
    <source>
        <dbReference type="SAM" id="MobiDB-lite"/>
    </source>
</evidence>
<dbReference type="EMBL" id="JABEBT010000234">
    <property type="protein sequence ID" value="KAF7623527.1"/>
    <property type="molecule type" value="Genomic_DNA"/>
</dbReference>
<sequence length="45" mass="4761">MKNSQFTKKLISKPSGCLSVSTPDNDCTPSYSPQEIASKLGLGSD</sequence>
<reference evidence="2" key="1">
    <citation type="journal article" date="2020" name="Ecol. Evol.">
        <title>Genome structure and content of the rice root-knot nematode (Meloidogyne graminicola).</title>
        <authorList>
            <person name="Phan N.T."/>
            <person name="Danchin E.G.J."/>
            <person name="Klopp C."/>
            <person name="Perfus-Barbeoch L."/>
            <person name="Kozlowski D.K."/>
            <person name="Koutsovoulos G.D."/>
            <person name="Lopez-Roques C."/>
            <person name="Bouchez O."/>
            <person name="Zahm M."/>
            <person name="Besnard G."/>
            <person name="Bellafiore S."/>
        </authorList>
    </citation>
    <scope>NUCLEOTIDE SEQUENCE</scope>
    <source>
        <strain evidence="2">VN-18</strain>
    </source>
</reference>
<name>A0A8S9ZD15_9BILA</name>
<proteinExistence type="predicted"/>
<feature type="region of interest" description="Disordered" evidence="1">
    <location>
        <begin position="18"/>
        <end position="45"/>
    </location>
</feature>
<evidence type="ECO:0000313" key="3">
    <source>
        <dbReference type="Proteomes" id="UP000605970"/>
    </source>
</evidence>
<dbReference type="AlphaFoldDB" id="A0A8S9ZD15"/>
<comment type="caution">
    <text evidence="2">The sequence shown here is derived from an EMBL/GenBank/DDBJ whole genome shotgun (WGS) entry which is preliminary data.</text>
</comment>
<gene>
    <name evidence="2" type="ORF">Mgra_00010181</name>
</gene>
<evidence type="ECO:0000313" key="2">
    <source>
        <dbReference type="EMBL" id="KAF7623527.1"/>
    </source>
</evidence>
<accession>A0A8S9ZD15</accession>
<feature type="non-terminal residue" evidence="2">
    <location>
        <position position="1"/>
    </location>
</feature>
<protein>
    <submittedName>
        <fullName evidence="2">Uncharacterized protein</fullName>
    </submittedName>
</protein>